<evidence type="ECO:0000256" key="1">
    <source>
        <dbReference type="PROSITE-ProRule" id="PRU00244"/>
    </source>
</evidence>
<reference evidence="4 5" key="1">
    <citation type="submission" date="2023-07" db="EMBL/GenBank/DDBJ databases">
        <title>Sorghum-associated microbial communities from plants grown in Nebraska, USA.</title>
        <authorList>
            <person name="Schachtman D."/>
        </authorList>
    </citation>
    <scope>NUCLEOTIDE SEQUENCE [LARGE SCALE GENOMIC DNA]</scope>
    <source>
        <strain evidence="4 5">BE190</strain>
    </source>
</reference>
<sequence>MEGSYNWMLVFASYCVAVIASYTAIYFGTRVFDLSGRSRRFWLAAGALSLGSGIWSMHFVGMSAYTMPMHMHMSFNATMTLLSWVPAVLASALALYVITLPKVSVKTIASSAFIMGAGIFAMHYGGMYAMQMHPGIEYDTLLVILSGVIAVVASGAALVICRKVRDVPPQYALAFKVLAALVMGAAICGMHYTGMAAASYPMGAQSHPENLLRGDWMGIPTAIAASILLLLALYSAYTDFRAMERARQAEKNKNESARQAAFYDSLTGLANRSLLEARVLEKLTVTDANKIPAAFMLGYFELSDYRDLSQRHGEAFAQALINYFVAELQSRLATAELIARYSSNSFMVIIPSNDPVMLQALVQKMASAFKSSVAISGKLTLCKWSFGFSEYPKSGTNSRNLIRAAQRVRYTSGEEHQEAALEVV</sequence>
<dbReference type="InterPro" id="IPR000160">
    <property type="entry name" value="GGDEF_dom"/>
</dbReference>
<keyword evidence="1" id="KW-0812">Transmembrane</keyword>
<name>A0ABU1V0P5_9GAMM</name>
<feature type="transmembrane region" description="Helical" evidence="1">
    <location>
        <begin position="142"/>
        <end position="161"/>
    </location>
</feature>
<feature type="transmembrane region" description="Helical" evidence="1">
    <location>
        <begin position="81"/>
        <end position="100"/>
    </location>
</feature>
<protein>
    <submittedName>
        <fullName evidence="4">Diguanylate cyclase (GGDEF)-like protein</fullName>
    </submittedName>
</protein>
<dbReference type="PANTHER" id="PTHR35152">
    <property type="entry name" value="DOMAIN SIGNALLING PROTEIN, PUTATIVE (AFU_ORTHOLOGUE AFUA_5G11310)-RELATED"/>
    <property type="match status" value="1"/>
</dbReference>
<feature type="domain" description="GGDEF" evidence="2">
    <location>
        <begin position="293"/>
        <end position="424"/>
    </location>
</feature>
<keyword evidence="5" id="KW-1185">Reference proteome</keyword>
<organism evidence="4 5">
    <name type="scientific">Cellvibrio fibrivorans</name>
    <dbReference type="NCBI Taxonomy" id="126350"/>
    <lineage>
        <taxon>Bacteria</taxon>
        <taxon>Pseudomonadati</taxon>
        <taxon>Pseudomonadota</taxon>
        <taxon>Gammaproteobacteria</taxon>
        <taxon>Cellvibrionales</taxon>
        <taxon>Cellvibrionaceae</taxon>
        <taxon>Cellvibrio</taxon>
    </lineage>
</organism>
<evidence type="ECO:0000313" key="4">
    <source>
        <dbReference type="EMBL" id="MDR7091014.1"/>
    </source>
</evidence>
<feature type="transmembrane region" description="Helical" evidence="1">
    <location>
        <begin position="173"/>
        <end position="197"/>
    </location>
</feature>
<dbReference type="Pfam" id="PF00990">
    <property type="entry name" value="GGDEF"/>
    <property type="match status" value="1"/>
</dbReference>
<feature type="transmembrane region" description="Helical" evidence="1">
    <location>
        <begin position="6"/>
        <end position="29"/>
    </location>
</feature>
<dbReference type="InterPro" id="IPR005330">
    <property type="entry name" value="MHYT_dom"/>
</dbReference>
<accession>A0ABU1V0P5</accession>
<feature type="transmembrane region" description="Helical" evidence="1">
    <location>
        <begin position="217"/>
        <end position="237"/>
    </location>
</feature>
<dbReference type="Pfam" id="PF03707">
    <property type="entry name" value="MHYT"/>
    <property type="match status" value="2"/>
</dbReference>
<feature type="domain" description="MHYT" evidence="3">
    <location>
        <begin position="5"/>
        <end position="201"/>
    </location>
</feature>
<comment type="caution">
    <text evidence="4">The sequence shown here is derived from an EMBL/GenBank/DDBJ whole genome shotgun (WGS) entry which is preliminary data.</text>
</comment>
<dbReference type="InterPro" id="IPR029787">
    <property type="entry name" value="Nucleotide_cyclase"/>
</dbReference>
<gene>
    <name evidence="4" type="ORF">J2X05_003040</name>
</gene>
<dbReference type="RefSeq" id="WP_310073801.1">
    <property type="nucleotide sequence ID" value="NZ_JAVDVX010000005.1"/>
</dbReference>
<evidence type="ECO:0000313" key="5">
    <source>
        <dbReference type="Proteomes" id="UP001253595"/>
    </source>
</evidence>
<dbReference type="EMBL" id="JAVDVX010000005">
    <property type="protein sequence ID" value="MDR7091014.1"/>
    <property type="molecule type" value="Genomic_DNA"/>
</dbReference>
<dbReference type="InterPro" id="IPR043128">
    <property type="entry name" value="Rev_trsase/Diguanyl_cyclase"/>
</dbReference>
<evidence type="ECO:0000259" key="3">
    <source>
        <dbReference type="PROSITE" id="PS50924"/>
    </source>
</evidence>
<feature type="transmembrane region" description="Helical" evidence="1">
    <location>
        <begin position="41"/>
        <end position="61"/>
    </location>
</feature>
<feature type="transmembrane region" description="Helical" evidence="1">
    <location>
        <begin position="112"/>
        <end position="130"/>
    </location>
</feature>
<dbReference type="PANTHER" id="PTHR35152:SF1">
    <property type="entry name" value="DOMAIN SIGNALLING PROTEIN, PUTATIVE (AFU_ORTHOLOGUE AFUA_5G11310)-RELATED"/>
    <property type="match status" value="1"/>
</dbReference>
<dbReference type="SMART" id="SM00267">
    <property type="entry name" value="GGDEF"/>
    <property type="match status" value="1"/>
</dbReference>
<dbReference type="PROSITE" id="PS50887">
    <property type="entry name" value="GGDEF"/>
    <property type="match status" value="1"/>
</dbReference>
<dbReference type="PROSITE" id="PS50924">
    <property type="entry name" value="MHYT"/>
    <property type="match status" value="1"/>
</dbReference>
<proteinExistence type="predicted"/>
<evidence type="ECO:0000259" key="2">
    <source>
        <dbReference type="PROSITE" id="PS50887"/>
    </source>
</evidence>
<dbReference type="Proteomes" id="UP001253595">
    <property type="component" value="Unassembled WGS sequence"/>
</dbReference>
<dbReference type="SUPFAM" id="SSF55073">
    <property type="entry name" value="Nucleotide cyclase"/>
    <property type="match status" value="1"/>
</dbReference>
<keyword evidence="1" id="KW-0472">Membrane</keyword>
<dbReference type="Gene3D" id="3.30.70.270">
    <property type="match status" value="1"/>
</dbReference>
<dbReference type="NCBIfam" id="TIGR00254">
    <property type="entry name" value="GGDEF"/>
    <property type="match status" value="1"/>
</dbReference>
<keyword evidence="1" id="KW-1133">Transmembrane helix</keyword>